<feature type="domain" description="HTH araC/xylS-type" evidence="4">
    <location>
        <begin position="199"/>
        <end position="296"/>
    </location>
</feature>
<dbReference type="SMART" id="SM00342">
    <property type="entry name" value="HTH_ARAC"/>
    <property type="match status" value="1"/>
</dbReference>
<evidence type="ECO:0000313" key="6">
    <source>
        <dbReference type="Proteomes" id="UP000660862"/>
    </source>
</evidence>
<dbReference type="PANTHER" id="PTHR43280:SF32">
    <property type="entry name" value="TRANSCRIPTIONAL REGULATORY PROTEIN"/>
    <property type="match status" value="1"/>
</dbReference>
<keyword evidence="3" id="KW-0804">Transcription</keyword>
<name>A0A917MDB2_9SPHI</name>
<comment type="caution">
    <text evidence="5">The sequence shown here is derived from an EMBL/GenBank/DDBJ whole genome shotgun (WGS) entry which is preliminary data.</text>
</comment>
<dbReference type="InterPro" id="IPR018060">
    <property type="entry name" value="HTH_AraC"/>
</dbReference>
<proteinExistence type="predicted"/>
<reference evidence="5" key="1">
    <citation type="journal article" date="2014" name="Int. J. Syst. Evol. Microbiol.">
        <title>Complete genome sequence of Corynebacterium casei LMG S-19264T (=DSM 44701T), isolated from a smear-ripened cheese.</title>
        <authorList>
            <consortium name="US DOE Joint Genome Institute (JGI-PGF)"/>
            <person name="Walter F."/>
            <person name="Albersmeier A."/>
            <person name="Kalinowski J."/>
            <person name="Ruckert C."/>
        </authorList>
    </citation>
    <scope>NUCLEOTIDE SEQUENCE</scope>
    <source>
        <strain evidence="5">CGMCC 1.12195</strain>
    </source>
</reference>
<evidence type="ECO:0000256" key="1">
    <source>
        <dbReference type="ARBA" id="ARBA00023015"/>
    </source>
</evidence>
<evidence type="ECO:0000259" key="4">
    <source>
        <dbReference type="PROSITE" id="PS01124"/>
    </source>
</evidence>
<dbReference type="Gene3D" id="1.10.10.60">
    <property type="entry name" value="Homeodomain-like"/>
    <property type="match status" value="1"/>
</dbReference>
<dbReference type="SUPFAM" id="SSF46689">
    <property type="entry name" value="Homeodomain-like"/>
    <property type="match status" value="1"/>
</dbReference>
<dbReference type="PANTHER" id="PTHR43280">
    <property type="entry name" value="ARAC-FAMILY TRANSCRIPTIONAL REGULATOR"/>
    <property type="match status" value="1"/>
</dbReference>
<dbReference type="GO" id="GO:0003700">
    <property type="term" value="F:DNA-binding transcription factor activity"/>
    <property type="evidence" value="ECO:0007669"/>
    <property type="project" value="InterPro"/>
</dbReference>
<accession>A0A917MDB2</accession>
<keyword evidence="6" id="KW-1185">Reference proteome</keyword>
<dbReference type="Proteomes" id="UP000660862">
    <property type="component" value="Unassembled WGS sequence"/>
</dbReference>
<dbReference type="GO" id="GO:0043565">
    <property type="term" value="F:sequence-specific DNA binding"/>
    <property type="evidence" value="ECO:0007669"/>
    <property type="project" value="InterPro"/>
</dbReference>
<dbReference type="RefSeq" id="WP_188507257.1">
    <property type="nucleotide sequence ID" value="NZ_BMER01000004.1"/>
</dbReference>
<dbReference type="AlphaFoldDB" id="A0A917MDB2"/>
<reference evidence="5" key="2">
    <citation type="submission" date="2020-09" db="EMBL/GenBank/DDBJ databases">
        <authorList>
            <person name="Sun Q."/>
            <person name="Zhou Y."/>
        </authorList>
    </citation>
    <scope>NUCLEOTIDE SEQUENCE</scope>
    <source>
        <strain evidence="5">CGMCC 1.12195</strain>
    </source>
</reference>
<dbReference type="InterPro" id="IPR009057">
    <property type="entry name" value="Homeodomain-like_sf"/>
</dbReference>
<protein>
    <submittedName>
        <fullName evidence="5">AraC family transcriptional regulator</fullName>
    </submittedName>
</protein>
<keyword evidence="1" id="KW-0805">Transcription regulation</keyword>
<gene>
    <name evidence="5" type="ORF">GCM10007415_33680</name>
</gene>
<sequence length="296" mass="34411">MKKTNASIPYYMEINDFLETLPLPGRTTNALLYSRELKKTGPKIEIYRPPFRRAFYFFALFLNSGKIQVKYDDKTVNNPEAYLVCHSPDLIYSFSKADALEGYIFYFKPECFSFFKPSFHKEFPFFNRLYTNLFTLNQATYHKLAPHFEEVFIAYERSSDEAHIEARLKLLALLYRVKAFVNEQHDATRFASPDQGLLSKYLHLVDSHYIEKRTVKEYADLLSITPNHLSQTIKAVSGKKALSYITERLVREAKSLLLYTDFSISEIAYRLGFSDPANFGKFFKKESGMPPSKFTG</sequence>
<dbReference type="PRINTS" id="PR00032">
    <property type="entry name" value="HTHARAC"/>
</dbReference>
<dbReference type="Pfam" id="PF12833">
    <property type="entry name" value="HTH_18"/>
    <property type="match status" value="1"/>
</dbReference>
<dbReference type="InterPro" id="IPR020449">
    <property type="entry name" value="Tscrpt_reg_AraC-type_HTH"/>
</dbReference>
<evidence type="ECO:0000256" key="2">
    <source>
        <dbReference type="ARBA" id="ARBA00023125"/>
    </source>
</evidence>
<organism evidence="5 6">
    <name type="scientific">Parapedobacter pyrenivorans</name>
    <dbReference type="NCBI Taxonomy" id="1305674"/>
    <lineage>
        <taxon>Bacteria</taxon>
        <taxon>Pseudomonadati</taxon>
        <taxon>Bacteroidota</taxon>
        <taxon>Sphingobacteriia</taxon>
        <taxon>Sphingobacteriales</taxon>
        <taxon>Sphingobacteriaceae</taxon>
        <taxon>Parapedobacter</taxon>
    </lineage>
</organism>
<dbReference type="EMBL" id="BMER01000004">
    <property type="protein sequence ID" value="GGG95716.1"/>
    <property type="molecule type" value="Genomic_DNA"/>
</dbReference>
<evidence type="ECO:0000256" key="3">
    <source>
        <dbReference type="ARBA" id="ARBA00023163"/>
    </source>
</evidence>
<evidence type="ECO:0000313" key="5">
    <source>
        <dbReference type="EMBL" id="GGG95716.1"/>
    </source>
</evidence>
<dbReference type="PROSITE" id="PS01124">
    <property type="entry name" value="HTH_ARAC_FAMILY_2"/>
    <property type="match status" value="1"/>
</dbReference>
<keyword evidence="2" id="KW-0238">DNA-binding</keyword>